<dbReference type="PANTHER" id="PTHR47510:SF3">
    <property type="entry name" value="ENDO_EXONUCLEASE_PHOSPHATASE DOMAIN-CONTAINING PROTEIN"/>
    <property type="match status" value="1"/>
</dbReference>
<dbReference type="EMBL" id="JARQWQ010000091">
    <property type="protein sequence ID" value="KAK2551975.1"/>
    <property type="molecule type" value="Genomic_DNA"/>
</dbReference>
<reference evidence="1" key="1">
    <citation type="journal article" date="2023" name="G3 (Bethesda)">
        <title>Whole genome assembly and annotation of the endangered Caribbean coral Acropora cervicornis.</title>
        <authorList>
            <person name="Selwyn J.D."/>
            <person name="Vollmer S.V."/>
        </authorList>
    </citation>
    <scope>NUCLEOTIDE SEQUENCE</scope>
    <source>
        <strain evidence="1">K2</strain>
    </source>
</reference>
<gene>
    <name evidence="1" type="ORF">P5673_026972</name>
</gene>
<keyword evidence="1" id="KW-0548">Nucleotidyltransferase</keyword>
<protein>
    <submittedName>
        <fullName evidence="1">RNA-directed DNA polymerase from mobile element jockey</fullName>
    </submittedName>
</protein>
<keyword evidence="2" id="KW-1185">Reference proteome</keyword>
<accession>A0AAD9UWB4</accession>
<dbReference type="AlphaFoldDB" id="A0AAD9UWB4"/>
<evidence type="ECO:0000313" key="2">
    <source>
        <dbReference type="Proteomes" id="UP001249851"/>
    </source>
</evidence>
<name>A0AAD9UWB4_ACRCE</name>
<dbReference type="PANTHER" id="PTHR47510">
    <property type="entry name" value="REVERSE TRANSCRIPTASE DOMAIN-CONTAINING PROTEIN"/>
    <property type="match status" value="1"/>
</dbReference>
<keyword evidence="1" id="KW-0808">Transferase</keyword>
<dbReference type="GO" id="GO:0003964">
    <property type="term" value="F:RNA-directed DNA polymerase activity"/>
    <property type="evidence" value="ECO:0007669"/>
    <property type="project" value="UniProtKB-KW"/>
</dbReference>
<comment type="caution">
    <text evidence="1">The sequence shown here is derived from an EMBL/GenBank/DDBJ whole genome shotgun (WGS) entry which is preliminary data.</text>
</comment>
<dbReference type="Proteomes" id="UP001249851">
    <property type="component" value="Unassembled WGS sequence"/>
</dbReference>
<keyword evidence="1" id="KW-0695">RNA-directed DNA polymerase</keyword>
<proteinExistence type="predicted"/>
<sequence>MFSQCKPPCSASVYEELLPSNQLNSDLQHISQLHLSPGEVLNILHHLDVSKATGPDKIPAKLLKNCAPCISNSRCAIFNKSLYLGKLPAAWKVANIIPIPKSGLPGEVSNYRPISLLPIVSKVMERCVYNRLIEDISGQLYNLQRSFLKGKVWGAARFHFRTFNVSNLRQRSCYSISKQFHSTICE</sequence>
<organism evidence="1 2">
    <name type="scientific">Acropora cervicornis</name>
    <name type="common">Staghorn coral</name>
    <dbReference type="NCBI Taxonomy" id="6130"/>
    <lineage>
        <taxon>Eukaryota</taxon>
        <taxon>Metazoa</taxon>
        <taxon>Cnidaria</taxon>
        <taxon>Anthozoa</taxon>
        <taxon>Hexacorallia</taxon>
        <taxon>Scleractinia</taxon>
        <taxon>Astrocoeniina</taxon>
        <taxon>Acroporidae</taxon>
        <taxon>Acropora</taxon>
    </lineage>
</organism>
<reference evidence="1" key="2">
    <citation type="journal article" date="2023" name="Science">
        <title>Genomic signatures of disease resistance in endangered staghorn corals.</title>
        <authorList>
            <person name="Vollmer S.V."/>
            <person name="Selwyn J.D."/>
            <person name="Despard B.A."/>
            <person name="Roesel C.L."/>
        </authorList>
    </citation>
    <scope>NUCLEOTIDE SEQUENCE</scope>
    <source>
        <strain evidence="1">K2</strain>
    </source>
</reference>
<evidence type="ECO:0000313" key="1">
    <source>
        <dbReference type="EMBL" id="KAK2551975.1"/>
    </source>
</evidence>